<evidence type="ECO:0000313" key="3">
    <source>
        <dbReference type="Proteomes" id="UP000195273"/>
    </source>
</evidence>
<keyword evidence="3" id="KW-1185">Reference proteome</keyword>
<dbReference type="EMBL" id="CP021431">
    <property type="protein sequence ID" value="ARU01786.1"/>
    <property type="molecule type" value="Genomic_DNA"/>
</dbReference>
<dbReference type="InterPro" id="IPR036498">
    <property type="entry name" value="Nfu/NifU_N_sf"/>
</dbReference>
<dbReference type="OrthoDB" id="14198at2"/>
<sequence length="424" mass="44750">MSDPLPRRRIQAQASGADPEVMGFTLDADIQPGQSARWEGPEDAPLAQALFALIGVTRAEVRDATIWVQKTPDADWAVLKPAIAAAIRQVLDETDAPLGGTGDGGAADPDAALLRAVEDLLERQVNPSVAAHGGRIDVERVDGSTVFLRMSGGCQGCAASSATLRQGVEQMLRAALPQITQIVDVTDHASGDTPFYARGDGTSPMLNRMVPADAIAWEDGQITLDPAYLAPRLGLSPNALREGFRSGAVVGVTETGEGSDAGKTRIVIRSAGRSWAAEVGPDGAAREIPPPRLIEASADKEKSLARQVREHLASLAPDCVPITYGALARALGFWMPGSIRRITAALESTMREDADAGRPFIAARVVSRVGGLPGKGFFDLAYTLSRGPQAAQSEEAFHGTELKQLEEVLIGHPTEIPQADPAIR</sequence>
<dbReference type="SUPFAM" id="SSF110836">
    <property type="entry name" value="Hypothetical protein SAV1430"/>
    <property type="match status" value="1"/>
</dbReference>
<dbReference type="GO" id="GO:0005506">
    <property type="term" value="F:iron ion binding"/>
    <property type="evidence" value="ECO:0007669"/>
    <property type="project" value="InterPro"/>
</dbReference>
<dbReference type="InterPro" id="IPR034904">
    <property type="entry name" value="FSCA_dom_sf"/>
</dbReference>
<gene>
    <name evidence="2" type="primary">nfuA</name>
    <name evidence="2" type="ORF">LOKVESSMR4R_02483</name>
</gene>
<evidence type="ECO:0000313" key="2">
    <source>
        <dbReference type="EMBL" id="ARU01786.1"/>
    </source>
</evidence>
<dbReference type="Pfam" id="PF01106">
    <property type="entry name" value="NifU"/>
    <property type="match status" value="1"/>
</dbReference>
<dbReference type="PANTHER" id="PTHR11178">
    <property type="entry name" value="IRON-SULFUR CLUSTER SCAFFOLD PROTEIN NFU-RELATED"/>
    <property type="match status" value="1"/>
</dbReference>
<dbReference type="InterPro" id="IPR045389">
    <property type="entry name" value="DUF6522"/>
</dbReference>
<dbReference type="SMART" id="SM00932">
    <property type="entry name" value="Nfu_N"/>
    <property type="match status" value="1"/>
</dbReference>
<reference evidence="2 3" key="1">
    <citation type="submission" date="2017-05" db="EMBL/GenBank/DDBJ databases">
        <title>Genome Sequence of Loktanella vestfoldensis Strain SMR4r Isolated from a Culture of the Diatom Skeletonema marinoi.</title>
        <authorList>
            <person name="Topel M."/>
            <person name="Pinder M.I.M."/>
            <person name="Johansson O.N."/>
            <person name="Kourtchenko O."/>
            <person name="Godhe A."/>
            <person name="Clarke A.K."/>
        </authorList>
    </citation>
    <scope>NUCLEOTIDE SEQUENCE [LARGE SCALE GENOMIC DNA]</scope>
    <source>
        <strain evidence="2 3">SMR4r</strain>
    </source>
</reference>
<dbReference type="Gene3D" id="3.30.1370.70">
    <property type="entry name" value="Scaffold protein Nfu/NifU, N-terminal domain"/>
    <property type="match status" value="1"/>
</dbReference>
<dbReference type="Proteomes" id="UP000195273">
    <property type="component" value="Chromosome"/>
</dbReference>
<feature type="domain" description="Scaffold protein Nfu/NifU N-terminal" evidence="1">
    <location>
        <begin position="19"/>
        <end position="94"/>
    </location>
</feature>
<organism evidence="2 3">
    <name type="scientific">Yoonia vestfoldensis</name>
    <dbReference type="NCBI Taxonomy" id="245188"/>
    <lineage>
        <taxon>Bacteria</taxon>
        <taxon>Pseudomonadati</taxon>
        <taxon>Pseudomonadota</taxon>
        <taxon>Alphaproteobacteria</taxon>
        <taxon>Rhodobacterales</taxon>
        <taxon>Paracoccaceae</taxon>
        <taxon>Yoonia</taxon>
    </lineage>
</organism>
<dbReference type="RefSeq" id="WP_087208819.1">
    <property type="nucleotide sequence ID" value="NZ_CP021431.1"/>
</dbReference>
<dbReference type="SUPFAM" id="SSF117916">
    <property type="entry name" value="Fe-S cluster assembly (FSCA) domain-like"/>
    <property type="match status" value="1"/>
</dbReference>
<dbReference type="Pfam" id="PF08712">
    <property type="entry name" value="Nfu_N"/>
    <property type="match status" value="1"/>
</dbReference>
<dbReference type="AlphaFoldDB" id="A0A1Y0EDS9"/>
<dbReference type="Gene3D" id="3.30.300.130">
    <property type="entry name" value="Fe-S cluster assembly (FSCA)"/>
    <property type="match status" value="1"/>
</dbReference>
<dbReference type="InterPro" id="IPR014824">
    <property type="entry name" value="Nfu/NifU_N"/>
</dbReference>
<dbReference type="Pfam" id="PF20132">
    <property type="entry name" value="DUF6522"/>
    <property type="match status" value="1"/>
</dbReference>
<evidence type="ECO:0000259" key="1">
    <source>
        <dbReference type="SMART" id="SM00932"/>
    </source>
</evidence>
<dbReference type="InterPro" id="IPR001075">
    <property type="entry name" value="NIF_FeS_clus_asmbl_NifU_C"/>
</dbReference>
<proteinExistence type="predicted"/>
<name>A0A1Y0EDS9_9RHOB</name>
<protein>
    <submittedName>
        <fullName evidence="2">Fe/S biogenesis protein NfuA</fullName>
    </submittedName>
</protein>
<dbReference type="GO" id="GO:0051536">
    <property type="term" value="F:iron-sulfur cluster binding"/>
    <property type="evidence" value="ECO:0007669"/>
    <property type="project" value="InterPro"/>
</dbReference>
<dbReference type="GO" id="GO:0016226">
    <property type="term" value="P:iron-sulfur cluster assembly"/>
    <property type="evidence" value="ECO:0007669"/>
    <property type="project" value="InterPro"/>
</dbReference>
<dbReference type="PANTHER" id="PTHR11178:SF51">
    <property type="entry name" value="FE_S BIOGENESIS PROTEIN NFUA"/>
    <property type="match status" value="1"/>
</dbReference>
<accession>A0A1Y0EDS9</accession>
<dbReference type="KEGG" id="lvs:LOKVESSMR4R_02483"/>